<dbReference type="Gene3D" id="3.30.1050.10">
    <property type="entry name" value="SCP2 sterol-binding domain"/>
    <property type="match status" value="1"/>
</dbReference>
<accession>B2HG22</accession>
<dbReference type="Pfam" id="PF02036">
    <property type="entry name" value="SCP2"/>
    <property type="match status" value="1"/>
</dbReference>
<proteinExistence type="predicted"/>
<dbReference type="KEGG" id="mmi:MMAR_3152"/>
<dbReference type="eggNOG" id="COG1454">
    <property type="taxonomic scope" value="Bacteria"/>
</dbReference>
<dbReference type="InterPro" id="IPR003033">
    <property type="entry name" value="SCP2_sterol-bd_dom"/>
</dbReference>
<evidence type="ECO:0000313" key="2">
    <source>
        <dbReference type="EMBL" id="ACC41586.1"/>
    </source>
</evidence>
<dbReference type="Proteomes" id="UP000001190">
    <property type="component" value="Chromosome"/>
</dbReference>
<evidence type="ECO:0000313" key="3">
    <source>
        <dbReference type="Proteomes" id="UP000001190"/>
    </source>
</evidence>
<dbReference type="STRING" id="216594.MMAR_3152"/>
<reference evidence="2 3" key="1">
    <citation type="journal article" date="2008" name="Genome Res.">
        <title>Insights from the complete genome sequence of Mycobacterium marinum on the evolution of Mycobacterium tuberculosis.</title>
        <authorList>
            <person name="Stinear T.P."/>
            <person name="Seemann T."/>
            <person name="Harrison P.F."/>
            <person name="Jenkin G.A."/>
            <person name="Davies J.K."/>
            <person name="Johnson P.D."/>
            <person name="Abdellah Z."/>
            <person name="Arrowsmith C."/>
            <person name="Chillingworth T."/>
            <person name="Churcher C."/>
            <person name="Clarke K."/>
            <person name="Cronin A."/>
            <person name="Davis P."/>
            <person name="Goodhead I."/>
            <person name="Holroyd N."/>
            <person name="Jagels K."/>
            <person name="Lord A."/>
            <person name="Moule S."/>
            <person name="Mungall K."/>
            <person name="Norbertczak H."/>
            <person name="Quail M.A."/>
            <person name="Rabbinowitsch E."/>
            <person name="Walker D."/>
            <person name="White B."/>
            <person name="Whitehead S."/>
            <person name="Small P.L."/>
            <person name="Brosch R."/>
            <person name="Ramakrishnan L."/>
            <person name="Fischbach M.A."/>
            <person name="Parkhill J."/>
            <person name="Cole S.T."/>
        </authorList>
    </citation>
    <scope>NUCLEOTIDE SEQUENCE [LARGE SCALE GENOMIC DNA]</scope>
    <source>
        <strain evidence="3">ATCC BAA-535 / M</strain>
    </source>
</reference>
<name>B2HG22_MYCMM</name>
<feature type="domain" description="SCP2" evidence="1">
    <location>
        <begin position="29"/>
        <end position="114"/>
    </location>
</feature>
<sequence>MRLTVAVFRDEDEVYAFLGGIFRRGLEKEGLADKLANSGVVLRVHYTDPDAVVTVDMPNKVVETGAASTAVPNVELFMSADTGNKFWLGKVNLTMAMAKGTVRAKGPVPKLIKLIPQAKNLFPEYRLMLESQNRQDLIDA</sequence>
<dbReference type="AlphaFoldDB" id="B2HG22"/>
<evidence type="ECO:0000259" key="1">
    <source>
        <dbReference type="Pfam" id="PF02036"/>
    </source>
</evidence>
<dbReference type="HOGENOM" id="CLU_125983_0_0_11"/>
<dbReference type="InterPro" id="IPR036527">
    <property type="entry name" value="SCP2_sterol-bd_dom_sf"/>
</dbReference>
<dbReference type="EMBL" id="CP000854">
    <property type="protein sequence ID" value="ACC41586.1"/>
    <property type="molecule type" value="Genomic_DNA"/>
</dbReference>
<dbReference type="SUPFAM" id="SSF55718">
    <property type="entry name" value="SCP-like"/>
    <property type="match status" value="1"/>
</dbReference>
<gene>
    <name evidence="2" type="ordered locus">MMAR_3152</name>
</gene>
<keyword evidence="3" id="KW-1185">Reference proteome</keyword>
<protein>
    <recommendedName>
        <fullName evidence="1">SCP2 domain-containing protein</fullName>
    </recommendedName>
</protein>
<organism evidence="2 3">
    <name type="scientific">Mycobacterium marinum (strain ATCC BAA-535 / M)</name>
    <dbReference type="NCBI Taxonomy" id="216594"/>
    <lineage>
        <taxon>Bacteria</taxon>
        <taxon>Bacillati</taxon>
        <taxon>Actinomycetota</taxon>
        <taxon>Actinomycetes</taxon>
        <taxon>Mycobacteriales</taxon>
        <taxon>Mycobacteriaceae</taxon>
        <taxon>Mycobacterium</taxon>
        <taxon>Mycobacterium ulcerans group</taxon>
    </lineage>
</organism>